<feature type="chain" id="PRO_5017557242" description="Sporulation lipoprotein YhcN/YlaJ" evidence="1">
    <location>
        <begin position="23"/>
        <end position="130"/>
    </location>
</feature>
<evidence type="ECO:0000313" key="2">
    <source>
        <dbReference type="EMBL" id="RED52936.1"/>
    </source>
</evidence>
<keyword evidence="3" id="KW-1185">Reference proteome</keyword>
<dbReference type="EMBL" id="QRDZ01000053">
    <property type="protein sequence ID" value="RED52936.1"/>
    <property type="molecule type" value="Genomic_DNA"/>
</dbReference>
<name>A0A3D9HVK8_9BACL</name>
<dbReference type="OrthoDB" id="2679017at2"/>
<evidence type="ECO:0000313" key="3">
    <source>
        <dbReference type="Proteomes" id="UP000256977"/>
    </source>
</evidence>
<accession>A0A3D9HVK8</accession>
<comment type="caution">
    <text evidence="2">The sequence shown here is derived from an EMBL/GenBank/DDBJ whole genome shotgun (WGS) entry which is preliminary data.</text>
</comment>
<dbReference type="AlphaFoldDB" id="A0A3D9HVK8"/>
<feature type="signal peptide" evidence="1">
    <location>
        <begin position="1"/>
        <end position="22"/>
    </location>
</feature>
<dbReference type="Proteomes" id="UP000256977">
    <property type="component" value="Unassembled WGS sequence"/>
</dbReference>
<reference evidence="2 3" key="1">
    <citation type="submission" date="2018-07" db="EMBL/GenBank/DDBJ databases">
        <title>Genomic Encyclopedia of Type Strains, Phase III (KMG-III): the genomes of soil and plant-associated and newly described type strains.</title>
        <authorList>
            <person name="Whitman W."/>
        </authorList>
    </citation>
    <scope>NUCLEOTIDE SEQUENCE [LARGE SCALE GENOMIC DNA]</scope>
    <source>
        <strain evidence="2 3">CECT 7287</strain>
    </source>
</reference>
<protein>
    <recommendedName>
        <fullName evidence="4">Sporulation lipoprotein YhcN/YlaJ</fullName>
    </recommendedName>
</protein>
<keyword evidence="1" id="KW-0732">Signal</keyword>
<dbReference type="RefSeq" id="WP_116065654.1">
    <property type="nucleotide sequence ID" value="NZ_QRDZ01000053.1"/>
</dbReference>
<evidence type="ECO:0000256" key="1">
    <source>
        <dbReference type="SAM" id="SignalP"/>
    </source>
</evidence>
<gene>
    <name evidence="2" type="ORF">DFP98_15326</name>
</gene>
<evidence type="ECO:0008006" key="4">
    <source>
        <dbReference type="Google" id="ProtNLM"/>
    </source>
</evidence>
<organism evidence="2 3">
    <name type="scientific">Cohnella phaseoli</name>
    <dbReference type="NCBI Taxonomy" id="456490"/>
    <lineage>
        <taxon>Bacteria</taxon>
        <taxon>Bacillati</taxon>
        <taxon>Bacillota</taxon>
        <taxon>Bacilli</taxon>
        <taxon>Bacillales</taxon>
        <taxon>Paenibacillaceae</taxon>
        <taxon>Cohnella</taxon>
    </lineage>
</organism>
<proteinExistence type="predicted"/>
<dbReference type="PROSITE" id="PS51257">
    <property type="entry name" value="PROKAR_LIPOPROTEIN"/>
    <property type="match status" value="1"/>
</dbReference>
<sequence>MRKQSIALLTGLCLLLALTGCATNGKTGSGVKTQNYKQDGYLGQTNAHPGLPGHHIVTDYKNDNLSMRRAIKNVPGVADSSITFNGADAYVTIKLEAGLAPREIPTVEQQAATVLRFNYPRYTIHVQSMK</sequence>